<gene>
    <name evidence="1" type="ORF">B0J15DRAFT_280246</name>
</gene>
<comment type="caution">
    <text evidence="1">The sequence shown here is derived from an EMBL/GenBank/DDBJ whole genome shotgun (WGS) entry which is preliminary data.</text>
</comment>
<dbReference type="AlphaFoldDB" id="A0A9P9HMC1"/>
<keyword evidence="2" id="KW-1185">Reference proteome</keyword>
<evidence type="ECO:0000313" key="2">
    <source>
        <dbReference type="Proteomes" id="UP000736672"/>
    </source>
</evidence>
<dbReference type="EMBL" id="JAGTJS010000008">
    <property type="protein sequence ID" value="KAH7260195.1"/>
    <property type="molecule type" value="Genomic_DNA"/>
</dbReference>
<organism evidence="1 2">
    <name type="scientific">Fusarium solani</name>
    <name type="common">Filamentous fungus</name>
    <dbReference type="NCBI Taxonomy" id="169388"/>
    <lineage>
        <taxon>Eukaryota</taxon>
        <taxon>Fungi</taxon>
        <taxon>Dikarya</taxon>
        <taxon>Ascomycota</taxon>
        <taxon>Pezizomycotina</taxon>
        <taxon>Sordariomycetes</taxon>
        <taxon>Hypocreomycetidae</taxon>
        <taxon>Hypocreales</taxon>
        <taxon>Nectriaceae</taxon>
        <taxon>Fusarium</taxon>
        <taxon>Fusarium solani species complex</taxon>
    </lineage>
</organism>
<protein>
    <submittedName>
        <fullName evidence="1">Uncharacterized protein</fullName>
    </submittedName>
</protein>
<evidence type="ECO:0000313" key="1">
    <source>
        <dbReference type="EMBL" id="KAH7260195.1"/>
    </source>
</evidence>
<accession>A0A9P9HMC1</accession>
<reference evidence="1" key="1">
    <citation type="journal article" date="2021" name="Nat. Commun.">
        <title>Genetic determinants of endophytism in the Arabidopsis root mycobiome.</title>
        <authorList>
            <person name="Mesny F."/>
            <person name="Miyauchi S."/>
            <person name="Thiergart T."/>
            <person name="Pickel B."/>
            <person name="Atanasova L."/>
            <person name="Karlsson M."/>
            <person name="Huettel B."/>
            <person name="Barry K.W."/>
            <person name="Haridas S."/>
            <person name="Chen C."/>
            <person name="Bauer D."/>
            <person name="Andreopoulos W."/>
            <person name="Pangilinan J."/>
            <person name="LaButti K."/>
            <person name="Riley R."/>
            <person name="Lipzen A."/>
            <person name="Clum A."/>
            <person name="Drula E."/>
            <person name="Henrissat B."/>
            <person name="Kohler A."/>
            <person name="Grigoriev I.V."/>
            <person name="Martin F.M."/>
            <person name="Hacquard S."/>
        </authorList>
    </citation>
    <scope>NUCLEOTIDE SEQUENCE</scope>
    <source>
        <strain evidence="1">FSSC 5 MPI-SDFR-AT-0091</strain>
    </source>
</reference>
<dbReference type="Proteomes" id="UP000736672">
    <property type="component" value="Unassembled WGS sequence"/>
</dbReference>
<sequence>MLKLVQGLGVNTVLLSVPGVAQIPTSRKLDKPGNIHSSKERKAAHLLVATLASVVSGALAPGFQHRHELEPQAGLMSRWMSLAFRNV</sequence>
<name>A0A9P9HMC1_FUSSL</name>
<proteinExistence type="predicted"/>